<name>A0ABR3AI36_PHYBL</name>
<keyword evidence="3" id="KW-1185">Reference proteome</keyword>
<accession>A0ABR3AI36</accession>
<sequence>MTRIIVDQQDRKEDITPATPTHTTISPNDDDEGLYLLWTHQLLREHGFKPSSCRTSTLQGDDDTRSGNNDDDDDDIASDDSSVTNHSLDLAASFQDPNVLTPPKYGVGRSIEPSIAPSSSNMILNNSPESVSGFTPKRSFLSKVLPCFF</sequence>
<feature type="compositionally biased region" description="Acidic residues" evidence="1">
    <location>
        <begin position="69"/>
        <end position="78"/>
    </location>
</feature>
<evidence type="ECO:0000313" key="3">
    <source>
        <dbReference type="Proteomes" id="UP001448207"/>
    </source>
</evidence>
<evidence type="ECO:0000313" key="2">
    <source>
        <dbReference type="EMBL" id="KAL0073990.1"/>
    </source>
</evidence>
<feature type="region of interest" description="Disordered" evidence="1">
    <location>
        <begin position="1"/>
        <end position="31"/>
    </location>
</feature>
<evidence type="ECO:0000256" key="1">
    <source>
        <dbReference type="SAM" id="MobiDB-lite"/>
    </source>
</evidence>
<gene>
    <name evidence="2" type="ORF">J3Q64DRAFT_1426891</name>
</gene>
<feature type="region of interest" description="Disordered" evidence="1">
    <location>
        <begin position="49"/>
        <end position="105"/>
    </location>
</feature>
<comment type="caution">
    <text evidence="2">The sequence shown here is derived from an EMBL/GenBank/DDBJ whole genome shotgun (WGS) entry which is preliminary data.</text>
</comment>
<protein>
    <submittedName>
        <fullName evidence="2">Uncharacterized protein</fullName>
    </submittedName>
</protein>
<reference evidence="2 3" key="1">
    <citation type="submission" date="2024-04" db="EMBL/GenBank/DDBJ databases">
        <title>Symmetric and asymmetric DNA N6-adenine methylation regulates different biological responses in Mucorales.</title>
        <authorList>
            <consortium name="Lawrence Berkeley National Laboratory"/>
            <person name="Lax C."/>
            <person name="Mondo S.J."/>
            <person name="Osorio-Concepcion M."/>
            <person name="Muszewska A."/>
            <person name="Corrochano-Luque M."/>
            <person name="Gutierrez G."/>
            <person name="Riley R."/>
            <person name="Lipzen A."/>
            <person name="Guo J."/>
            <person name="Hundley H."/>
            <person name="Amirebrahimi M."/>
            <person name="Ng V."/>
            <person name="Lorenzo-Gutierrez D."/>
            <person name="Binder U."/>
            <person name="Yang J."/>
            <person name="Song Y."/>
            <person name="Canovas D."/>
            <person name="Navarro E."/>
            <person name="Freitag M."/>
            <person name="Gabaldon T."/>
            <person name="Grigoriev I.V."/>
            <person name="Corrochano L.M."/>
            <person name="Nicolas F.E."/>
            <person name="Garre V."/>
        </authorList>
    </citation>
    <scope>NUCLEOTIDE SEQUENCE [LARGE SCALE GENOMIC DNA]</scope>
    <source>
        <strain evidence="2 3">L51</strain>
    </source>
</reference>
<feature type="compositionally biased region" description="Polar residues" evidence="1">
    <location>
        <begin position="18"/>
        <end position="27"/>
    </location>
</feature>
<dbReference type="EMBL" id="JBCLYO010000046">
    <property type="protein sequence ID" value="KAL0073990.1"/>
    <property type="molecule type" value="Genomic_DNA"/>
</dbReference>
<organism evidence="2 3">
    <name type="scientific">Phycomyces blakesleeanus</name>
    <dbReference type="NCBI Taxonomy" id="4837"/>
    <lineage>
        <taxon>Eukaryota</taxon>
        <taxon>Fungi</taxon>
        <taxon>Fungi incertae sedis</taxon>
        <taxon>Mucoromycota</taxon>
        <taxon>Mucoromycotina</taxon>
        <taxon>Mucoromycetes</taxon>
        <taxon>Mucorales</taxon>
        <taxon>Phycomycetaceae</taxon>
        <taxon>Phycomyces</taxon>
    </lineage>
</organism>
<proteinExistence type="predicted"/>
<dbReference type="Proteomes" id="UP001448207">
    <property type="component" value="Unassembled WGS sequence"/>
</dbReference>